<dbReference type="NCBIfam" id="NF000582">
    <property type="entry name" value="PRK00006.1"/>
    <property type="match status" value="1"/>
</dbReference>
<evidence type="ECO:0000313" key="12">
    <source>
        <dbReference type="Proteomes" id="UP000008457"/>
    </source>
</evidence>
<dbReference type="PANTHER" id="PTHR30272:SF1">
    <property type="entry name" value="3-HYDROXYACYL-[ACYL-CARRIER-PROTEIN] DEHYDRATASE"/>
    <property type="match status" value="1"/>
</dbReference>
<comment type="similarity">
    <text evidence="3 10">Belongs to the thioester dehydratase family. FabZ subfamily.</text>
</comment>
<reference evidence="12" key="1">
    <citation type="submission" date="2010-11" db="EMBL/GenBank/DDBJ databases">
        <title>The complete genome of Mahella australiensis DSM 15567.</title>
        <authorList>
            <consortium name="US DOE Joint Genome Institute (JGI-PGF)"/>
            <person name="Lucas S."/>
            <person name="Copeland A."/>
            <person name="Lapidus A."/>
            <person name="Bruce D."/>
            <person name="Goodwin L."/>
            <person name="Pitluck S."/>
            <person name="Kyrpides N."/>
            <person name="Mavromatis K."/>
            <person name="Pagani I."/>
            <person name="Ivanova N."/>
            <person name="Teshima H."/>
            <person name="Brettin T."/>
            <person name="Detter J.C."/>
            <person name="Han C."/>
            <person name="Tapia R."/>
            <person name="Land M."/>
            <person name="Hauser L."/>
            <person name="Markowitz V."/>
            <person name="Cheng J.-F."/>
            <person name="Hugenholtz P."/>
            <person name="Woyke T."/>
            <person name="Wu D."/>
            <person name="Spring S."/>
            <person name="Pukall R."/>
            <person name="Steenblock K."/>
            <person name="Schneider S."/>
            <person name="Klenk H.-P."/>
            <person name="Eisen J.A."/>
        </authorList>
    </citation>
    <scope>NUCLEOTIDE SEQUENCE [LARGE SCALE GENOMIC DNA]</scope>
    <source>
        <strain evidence="12">DSM 15567 / CIP 107919 / 50-1 BON</strain>
    </source>
</reference>
<dbReference type="Gene3D" id="3.10.129.10">
    <property type="entry name" value="Hotdog Thioesterase"/>
    <property type="match status" value="1"/>
</dbReference>
<dbReference type="InterPro" id="IPR013114">
    <property type="entry name" value="FabA_FabZ"/>
</dbReference>
<evidence type="ECO:0000256" key="6">
    <source>
        <dbReference type="ARBA" id="ARBA00022556"/>
    </source>
</evidence>
<protein>
    <recommendedName>
        <fullName evidence="10">3-hydroxyacyl-[acyl-carrier-protein] dehydratase FabZ</fullName>
        <ecNumber evidence="10">4.2.1.59</ecNumber>
    </recommendedName>
    <alternativeName>
        <fullName evidence="10">(3R)-hydroxymyristoyl-[acyl-carrier-protein] dehydratase</fullName>
        <shortName evidence="10">(3R)-hydroxymyristoyl-ACP dehydrase</shortName>
    </alternativeName>
    <alternativeName>
        <fullName evidence="10">Beta-hydroxyacyl-ACP dehydratase</fullName>
    </alternativeName>
</protein>
<comment type="function">
    <text evidence="9 10">Involved in unsaturated fatty acids biosynthesis. Catalyzes the dehydration of short chain beta-hydroxyacyl-ACPs and long chain saturated and unsaturated beta-hydroxyacyl-ACPs.</text>
</comment>
<evidence type="ECO:0000256" key="3">
    <source>
        <dbReference type="ARBA" id="ARBA00009174"/>
    </source>
</evidence>
<dbReference type="CDD" id="cd01288">
    <property type="entry name" value="FabZ"/>
    <property type="match status" value="1"/>
</dbReference>
<comment type="catalytic activity">
    <reaction evidence="1 10">
        <text>a (3R)-hydroxyacyl-[ACP] = a (2E)-enoyl-[ACP] + H2O</text>
        <dbReference type="Rhea" id="RHEA:13097"/>
        <dbReference type="Rhea" id="RHEA-COMP:9925"/>
        <dbReference type="Rhea" id="RHEA-COMP:9945"/>
        <dbReference type="ChEBI" id="CHEBI:15377"/>
        <dbReference type="ChEBI" id="CHEBI:78784"/>
        <dbReference type="ChEBI" id="CHEBI:78827"/>
        <dbReference type="EC" id="4.2.1.59"/>
    </reaction>
</comment>
<dbReference type="GO" id="GO:0006633">
    <property type="term" value="P:fatty acid biosynthetic process"/>
    <property type="evidence" value="ECO:0007669"/>
    <property type="project" value="UniProtKB-UniRule"/>
</dbReference>
<reference evidence="11 12" key="2">
    <citation type="journal article" date="2011" name="Stand. Genomic Sci.">
        <title>Complete genome sequence of Mahella australiensis type strain (50-1 BON).</title>
        <authorList>
            <person name="Sikorski J."/>
            <person name="Teshima H."/>
            <person name="Nolan M."/>
            <person name="Lucas S."/>
            <person name="Hammon N."/>
            <person name="Deshpande S."/>
            <person name="Cheng J.F."/>
            <person name="Pitluck S."/>
            <person name="Liolios K."/>
            <person name="Pagani I."/>
            <person name="Ivanova N."/>
            <person name="Huntemann M."/>
            <person name="Mavromatis K."/>
            <person name="Ovchinikova G."/>
            <person name="Pati A."/>
            <person name="Tapia R."/>
            <person name="Han C."/>
            <person name="Goodwin L."/>
            <person name="Chen A."/>
            <person name="Palaniappan K."/>
            <person name="Land M."/>
            <person name="Hauser L."/>
            <person name="Ngatchou-Djao O.D."/>
            <person name="Rohde M."/>
            <person name="Pukall R."/>
            <person name="Spring S."/>
            <person name="Abt B."/>
            <person name="Goker M."/>
            <person name="Detter J.C."/>
            <person name="Woyke T."/>
            <person name="Bristow J."/>
            <person name="Markowitz V."/>
            <person name="Hugenholtz P."/>
            <person name="Eisen J.A."/>
            <person name="Kyrpides N.C."/>
            <person name="Klenk H.P."/>
            <person name="Lapidus A."/>
        </authorList>
    </citation>
    <scope>NUCLEOTIDE SEQUENCE [LARGE SCALE GENOMIC DNA]</scope>
    <source>
        <strain evidence="12">DSM 15567 / CIP 107919 / 50-1 BON</strain>
    </source>
</reference>
<evidence type="ECO:0000256" key="8">
    <source>
        <dbReference type="ARBA" id="ARBA00023239"/>
    </source>
</evidence>
<evidence type="ECO:0000256" key="1">
    <source>
        <dbReference type="ARBA" id="ARBA00001055"/>
    </source>
</evidence>
<evidence type="ECO:0000256" key="9">
    <source>
        <dbReference type="ARBA" id="ARBA00025049"/>
    </source>
</evidence>
<sequence length="144" mass="15889">MDIKDIQNILPHRYPFLLVDRILEVEDGKKAVGIKNVTVNEPFFQGHFPGNPIMPGVLIVEAMAQVGAVAVLNMEENKNKLAMFAGIDKARFRRPVVPGDQLRMEVELVKVKGSIGKGKGMAYVADELVAEAELMFVLTDKQGI</sequence>
<keyword evidence="12" id="KW-1185">Reference proteome</keyword>
<dbReference type="PANTHER" id="PTHR30272">
    <property type="entry name" value="3-HYDROXYACYL-[ACYL-CARRIER-PROTEIN] DEHYDRATASE"/>
    <property type="match status" value="1"/>
</dbReference>
<gene>
    <name evidence="10" type="primary">fabZ</name>
    <name evidence="11" type="ordered locus">Mahau_0277</name>
</gene>
<dbReference type="GO" id="GO:0019171">
    <property type="term" value="F:(3R)-hydroxyacyl-[acyl-carrier-protein] dehydratase activity"/>
    <property type="evidence" value="ECO:0007669"/>
    <property type="project" value="UniProtKB-EC"/>
</dbReference>
<proteinExistence type="inferred from homology"/>
<dbReference type="FunFam" id="3.10.129.10:FF:000001">
    <property type="entry name" value="3-hydroxyacyl-[acyl-carrier-protein] dehydratase FabZ"/>
    <property type="match status" value="1"/>
</dbReference>
<dbReference type="KEGG" id="mas:Mahau_0277"/>
<dbReference type="RefSeq" id="WP_013779927.1">
    <property type="nucleotide sequence ID" value="NC_015520.1"/>
</dbReference>
<dbReference type="SUPFAM" id="SSF54637">
    <property type="entry name" value="Thioesterase/thiol ester dehydrase-isomerase"/>
    <property type="match status" value="1"/>
</dbReference>
<dbReference type="EC" id="4.2.1.59" evidence="10"/>
<dbReference type="NCBIfam" id="TIGR01750">
    <property type="entry name" value="fabZ"/>
    <property type="match status" value="1"/>
</dbReference>
<evidence type="ECO:0000256" key="4">
    <source>
        <dbReference type="ARBA" id="ARBA00022490"/>
    </source>
</evidence>
<dbReference type="GO" id="GO:0005737">
    <property type="term" value="C:cytoplasm"/>
    <property type="evidence" value="ECO:0007669"/>
    <property type="project" value="UniProtKB-SubCell"/>
</dbReference>
<dbReference type="OrthoDB" id="9772788at2"/>
<keyword evidence="5 10" id="KW-0444">Lipid biosynthesis</keyword>
<keyword evidence="8 10" id="KW-0456">Lyase</keyword>
<dbReference type="AlphaFoldDB" id="F3ZX45"/>
<dbReference type="STRING" id="697281.Mahau_0277"/>
<dbReference type="Proteomes" id="UP000008457">
    <property type="component" value="Chromosome"/>
</dbReference>
<dbReference type="GO" id="GO:0009245">
    <property type="term" value="P:lipid A biosynthetic process"/>
    <property type="evidence" value="ECO:0007669"/>
    <property type="project" value="UniProtKB-UniRule"/>
</dbReference>
<keyword evidence="7 10" id="KW-0443">Lipid metabolism</keyword>
<keyword evidence="6 10" id="KW-0441">Lipid A biosynthesis</keyword>
<dbReference type="GO" id="GO:0016020">
    <property type="term" value="C:membrane"/>
    <property type="evidence" value="ECO:0007669"/>
    <property type="project" value="GOC"/>
</dbReference>
<organism evidence="11 12">
    <name type="scientific">Mahella australiensis (strain DSM 15567 / CIP 107919 / 50-1 BON)</name>
    <dbReference type="NCBI Taxonomy" id="697281"/>
    <lineage>
        <taxon>Bacteria</taxon>
        <taxon>Bacillati</taxon>
        <taxon>Bacillota</taxon>
        <taxon>Clostridia</taxon>
        <taxon>Thermoanaerobacterales</taxon>
        <taxon>Thermoanaerobacterales Family IV. Incertae Sedis</taxon>
        <taxon>Mahella</taxon>
    </lineage>
</organism>
<comment type="subcellular location">
    <subcellularLocation>
        <location evidence="2 10">Cytoplasm</location>
    </subcellularLocation>
</comment>
<dbReference type="HAMAP" id="MF_00406">
    <property type="entry name" value="FabZ"/>
    <property type="match status" value="1"/>
</dbReference>
<evidence type="ECO:0000256" key="10">
    <source>
        <dbReference type="HAMAP-Rule" id="MF_00406"/>
    </source>
</evidence>
<keyword evidence="4 10" id="KW-0963">Cytoplasm</keyword>
<dbReference type="InterPro" id="IPR010084">
    <property type="entry name" value="FabZ"/>
</dbReference>
<dbReference type="EMBL" id="CP002360">
    <property type="protein sequence ID" value="AEE95494.1"/>
    <property type="molecule type" value="Genomic_DNA"/>
</dbReference>
<evidence type="ECO:0000256" key="2">
    <source>
        <dbReference type="ARBA" id="ARBA00004496"/>
    </source>
</evidence>
<dbReference type="HOGENOM" id="CLU_078912_3_0_9"/>
<evidence type="ECO:0000256" key="5">
    <source>
        <dbReference type="ARBA" id="ARBA00022516"/>
    </source>
</evidence>
<evidence type="ECO:0000256" key="7">
    <source>
        <dbReference type="ARBA" id="ARBA00023098"/>
    </source>
</evidence>
<accession>F3ZX45</accession>
<dbReference type="eggNOG" id="COG0764">
    <property type="taxonomic scope" value="Bacteria"/>
</dbReference>
<dbReference type="Pfam" id="PF07977">
    <property type="entry name" value="FabA"/>
    <property type="match status" value="1"/>
</dbReference>
<feature type="active site" evidence="10">
    <location>
        <position position="47"/>
    </location>
</feature>
<evidence type="ECO:0000313" key="11">
    <source>
        <dbReference type="EMBL" id="AEE95494.1"/>
    </source>
</evidence>
<dbReference type="InterPro" id="IPR029069">
    <property type="entry name" value="HotDog_dom_sf"/>
</dbReference>
<name>F3ZX45_MAHA5</name>